<dbReference type="InterPro" id="IPR011234">
    <property type="entry name" value="Fumarylacetoacetase-like_C"/>
</dbReference>
<comment type="similarity">
    <text evidence="1">Belongs to the FAH family.</text>
</comment>
<dbReference type="OrthoDB" id="411064at2759"/>
<dbReference type="InterPro" id="IPR036663">
    <property type="entry name" value="Fumarylacetoacetase_C_sf"/>
</dbReference>
<sequence length="205" mass="22129">MAAAFNRTTGLVHFVIEPKNSSILIGEPVDAKIDFGTALRDGKDFQVSVFSGKPAFSPGSKTDQIEIITKLLSPISVEETSTIRCVGLDHPKEVKMTVPDLPTLFISEDSIDYKSELVTVVGRVAENVFEADAMDYVLGFTAANDISARKSQLAQSQWCFQKGFHGACSTGLVLASTKLIPDASKVQVRGLKNGKVLQNCGTKYV</sequence>
<accession>A0A9P7Z695</accession>
<evidence type="ECO:0000313" key="5">
    <source>
        <dbReference type="Proteomes" id="UP000887226"/>
    </source>
</evidence>
<reference evidence="4" key="1">
    <citation type="journal article" date="2021" name="IMA Fungus">
        <title>Genomic characterization of three marine fungi, including Emericellopsis atlantica sp. nov. with signatures of a generalist lifestyle and marine biomass degradation.</title>
        <authorList>
            <person name="Hagestad O.C."/>
            <person name="Hou L."/>
            <person name="Andersen J.H."/>
            <person name="Hansen E.H."/>
            <person name="Altermark B."/>
            <person name="Li C."/>
            <person name="Kuhnert E."/>
            <person name="Cox R.J."/>
            <person name="Crous P.W."/>
            <person name="Spatafora J.W."/>
            <person name="Lail K."/>
            <person name="Amirebrahimi M."/>
            <person name="Lipzen A."/>
            <person name="Pangilinan J."/>
            <person name="Andreopoulos W."/>
            <person name="Hayes R.D."/>
            <person name="Ng V."/>
            <person name="Grigoriev I.V."/>
            <person name="Jackson S.A."/>
            <person name="Sutton T.D.S."/>
            <person name="Dobson A.D.W."/>
            <person name="Rama T."/>
        </authorList>
    </citation>
    <scope>NUCLEOTIDE SEQUENCE</scope>
    <source>
        <strain evidence="4">TRa3180A</strain>
    </source>
</reference>
<dbReference type="SUPFAM" id="SSF56529">
    <property type="entry name" value="FAH"/>
    <property type="match status" value="1"/>
</dbReference>
<organism evidence="4 5">
    <name type="scientific">Calycina marina</name>
    <dbReference type="NCBI Taxonomy" id="1763456"/>
    <lineage>
        <taxon>Eukaryota</taxon>
        <taxon>Fungi</taxon>
        <taxon>Dikarya</taxon>
        <taxon>Ascomycota</taxon>
        <taxon>Pezizomycotina</taxon>
        <taxon>Leotiomycetes</taxon>
        <taxon>Helotiales</taxon>
        <taxon>Pezizellaceae</taxon>
        <taxon>Calycina</taxon>
    </lineage>
</organism>
<proteinExistence type="inferred from homology"/>
<dbReference type="Pfam" id="PF01557">
    <property type="entry name" value="FAA_hydrolase"/>
    <property type="match status" value="1"/>
</dbReference>
<gene>
    <name evidence="4" type="ORF">BJ878DRAFT_541070</name>
</gene>
<evidence type="ECO:0000313" key="4">
    <source>
        <dbReference type="EMBL" id="KAG9245628.1"/>
    </source>
</evidence>
<evidence type="ECO:0000256" key="1">
    <source>
        <dbReference type="ARBA" id="ARBA00010211"/>
    </source>
</evidence>
<protein>
    <submittedName>
        <fullName evidence="4">Fumarylacetoacetate hydrolase family protein</fullName>
    </submittedName>
</protein>
<evidence type="ECO:0000259" key="3">
    <source>
        <dbReference type="Pfam" id="PF01557"/>
    </source>
</evidence>
<comment type="caution">
    <text evidence="4">The sequence shown here is derived from an EMBL/GenBank/DDBJ whole genome shotgun (WGS) entry which is preliminary data.</text>
</comment>
<dbReference type="EMBL" id="MU253837">
    <property type="protein sequence ID" value="KAG9245628.1"/>
    <property type="molecule type" value="Genomic_DNA"/>
</dbReference>
<dbReference type="Proteomes" id="UP000887226">
    <property type="component" value="Unassembled WGS sequence"/>
</dbReference>
<dbReference type="AlphaFoldDB" id="A0A9P7Z695"/>
<evidence type="ECO:0000256" key="2">
    <source>
        <dbReference type="ARBA" id="ARBA00022723"/>
    </source>
</evidence>
<dbReference type="GO" id="GO:0018773">
    <property type="term" value="F:acetylpyruvate hydrolase activity"/>
    <property type="evidence" value="ECO:0007669"/>
    <property type="project" value="TreeGrafter"/>
</dbReference>
<feature type="domain" description="Fumarylacetoacetase-like C-terminal" evidence="3">
    <location>
        <begin position="108"/>
        <end position="202"/>
    </location>
</feature>
<keyword evidence="2" id="KW-0479">Metal-binding</keyword>
<dbReference type="PANTHER" id="PTHR11820">
    <property type="entry name" value="ACYLPYRUVASE"/>
    <property type="match status" value="1"/>
</dbReference>
<dbReference type="Gene3D" id="3.90.850.10">
    <property type="entry name" value="Fumarylacetoacetase-like, C-terminal domain"/>
    <property type="match status" value="1"/>
</dbReference>
<dbReference type="PANTHER" id="PTHR11820:SF7">
    <property type="entry name" value="ACYLPYRUVASE FAHD1, MITOCHONDRIAL"/>
    <property type="match status" value="1"/>
</dbReference>
<name>A0A9P7Z695_9HELO</name>
<keyword evidence="5" id="KW-1185">Reference proteome</keyword>
<keyword evidence="4" id="KW-0378">Hydrolase</keyword>
<dbReference type="GO" id="GO:0046872">
    <property type="term" value="F:metal ion binding"/>
    <property type="evidence" value="ECO:0007669"/>
    <property type="project" value="UniProtKB-KW"/>
</dbReference>